<keyword evidence="3" id="KW-1003">Cell membrane</keyword>
<dbReference type="Proteomes" id="UP000182412">
    <property type="component" value="Unassembled WGS sequence"/>
</dbReference>
<gene>
    <name evidence="8" type="ORF">SAMN05216366_12928</name>
</gene>
<dbReference type="GO" id="GO:0005886">
    <property type="term" value="C:plasma membrane"/>
    <property type="evidence" value="ECO:0007669"/>
    <property type="project" value="UniProtKB-SubCell"/>
</dbReference>
<evidence type="ECO:0000256" key="6">
    <source>
        <dbReference type="ARBA" id="ARBA00023136"/>
    </source>
</evidence>
<keyword evidence="6 7" id="KW-0472">Membrane</keyword>
<feature type="transmembrane region" description="Helical" evidence="7">
    <location>
        <begin position="123"/>
        <end position="141"/>
    </location>
</feature>
<evidence type="ECO:0000256" key="7">
    <source>
        <dbReference type="SAM" id="Phobius"/>
    </source>
</evidence>
<sequence length="195" mass="21343">MSNEEMKSVEAACPNFYWKLFQSTFLISAFTVGGGFVIIPLLRAKYVDEYGWLNDKDTLNLVSIAQSMPGVVAVNASIILGYRMAGIAGALTALSATILPPLITLSIISCAYDWFAANPYVRYALKGMQCGATALIVNVAIDLLKKQWQKKLLWPLAIIAGTFVANFFFDINIMLLVVIDGLLGLMFLRGAEYGK</sequence>
<evidence type="ECO:0000256" key="3">
    <source>
        <dbReference type="ARBA" id="ARBA00022475"/>
    </source>
</evidence>
<feature type="transmembrane region" description="Helical" evidence="7">
    <location>
        <begin position="94"/>
        <end position="117"/>
    </location>
</feature>
<dbReference type="PANTHER" id="PTHR43663">
    <property type="entry name" value="CHROMATE TRANSPORT PROTEIN-RELATED"/>
    <property type="match status" value="1"/>
</dbReference>
<dbReference type="PANTHER" id="PTHR43663:SF1">
    <property type="entry name" value="CHROMATE TRANSPORTER"/>
    <property type="match status" value="1"/>
</dbReference>
<evidence type="ECO:0000313" key="8">
    <source>
        <dbReference type="EMBL" id="SDP61947.1"/>
    </source>
</evidence>
<evidence type="ECO:0000256" key="5">
    <source>
        <dbReference type="ARBA" id="ARBA00022989"/>
    </source>
</evidence>
<evidence type="ECO:0000256" key="1">
    <source>
        <dbReference type="ARBA" id="ARBA00004651"/>
    </source>
</evidence>
<feature type="transmembrane region" description="Helical" evidence="7">
    <location>
        <begin position="20"/>
        <end position="42"/>
    </location>
</feature>
<keyword evidence="5 7" id="KW-1133">Transmembrane helix</keyword>
<comment type="subcellular location">
    <subcellularLocation>
        <location evidence="1">Cell membrane</location>
        <topology evidence="1">Multi-pass membrane protein</topology>
    </subcellularLocation>
</comment>
<dbReference type="AlphaFoldDB" id="A0A1H0U6P7"/>
<evidence type="ECO:0000313" key="9">
    <source>
        <dbReference type="Proteomes" id="UP000182412"/>
    </source>
</evidence>
<proteinExistence type="inferred from homology"/>
<reference evidence="8 9" key="1">
    <citation type="submission" date="2016-10" db="EMBL/GenBank/DDBJ databases">
        <authorList>
            <person name="de Groot N.N."/>
        </authorList>
    </citation>
    <scope>NUCLEOTIDE SEQUENCE [LARGE SCALE GENOMIC DNA]</scope>
    <source>
        <strain evidence="8 9">S137</strain>
    </source>
</reference>
<dbReference type="Pfam" id="PF02417">
    <property type="entry name" value="Chromate_transp"/>
    <property type="match status" value="1"/>
</dbReference>
<keyword evidence="4 7" id="KW-0812">Transmembrane</keyword>
<comment type="similarity">
    <text evidence="2">Belongs to the chromate ion transporter (CHR) (TC 2.A.51) family.</text>
</comment>
<accession>A0A1H0U6P7</accession>
<protein>
    <submittedName>
        <fullName evidence="8">Chromate transporter</fullName>
    </submittedName>
</protein>
<feature type="transmembrane region" description="Helical" evidence="7">
    <location>
        <begin position="153"/>
        <end position="179"/>
    </location>
</feature>
<evidence type="ECO:0000256" key="4">
    <source>
        <dbReference type="ARBA" id="ARBA00022692"/>
    </source>
</evidence>
<dbReference type="EMBL" id="FNJQ01000029">
    <property type="protein sequence ID" value="SDP61947.1"/>
    <property type="molecule type" value="Genomic_DNA"/>
</dbReference>
<dbReference type="RefSeq" id="WP_074573086.1">
    <property type="nucleotide sequence ID" value="NZ_FNJQ01000029.1"/>
</dbReference>
<dbReference type="InterPro" id="IPR003370">
    <property type="entry name" value="Chromate_transpt"/>
</dbReference>
<organism evidence="8 9">
    <name type="scientific">Selenomonas ruminantium</name>
    <dbReference type="NCBI Taxonomy" id="971"/>
    <lineage>
        <taxon>Bacteria</taxon>
        <taxon>Bacillati</taxon>
        <taxon>Bacillota</taxon>
        <taxon>Negativicutes</taxon>
        <taxon>Selenomonadales</taxon>
        <taxon>Selenomonadaceae</taxon>
        <taxon>Selenomonas</taxon>
    </lineage>
</organism>
<dbReference type="GO" id="GO:0015109">
    <property type="term" value="F:chromate transmembrane transporter activity"/>
    <property type="evidence" value="ECO:0007669"/>
    <property type="project" value="InterPro"/>
</dbReference>
<dbReference type="InterPro" id="IPR052518">
    <property type="entry name" value="CHR_Transporter"/>
</dbReference>
<feature type="transmembrane region" description="Helical" evidence="7">
    <location>
        <begin position="62"/>
        <end position="82"/>
    </location>
</feature>
<evidence type="ECO:0000256" key="2">
    <source>
        <dbReference type="ARBA" id="ARBA00005262"/>
    </source>
</evidence>
<dbReference type="OrthoDB" id="9788907at2"/>
<name>A0A1H0U6P7_SELRU</name>